<feature type="compositionally biased region" description="Low complexity" evidence="1">
    <location>
        <begin position="442"/>
        <end position="451"/>
    </location>
</feature>
<protein>
    <submittedName>
        <fullName evidence="2">Uncharacterized protein</fullName>
    </submittedName>
</protein>
<feature type="compositionally biased region" description="Low complexity" evidence="1">
    <location>
        <begin position="498"/>
        <end position="528"/>
    </location>
</feature>
<evidence type="ECO:0000313" key="3">
    <source>
        <dbReference type="Proteomes" id="UP000038010"/>
    </source>
</evidence>
<dbReference type="RefSeq" id="XP_017998721.1">
    <property type="nucleotide sequence ID" value="XM_018146156.1"/>
</dbReference>
<dbReference type="VEuPathDB" id="FungiDB:AB675_5907"/>
<evidence type="ECO:0000313" key="2">
    <source>
        <dbReference type="EMBL" id="KPI38758.1"/>
    </source>
</evidence>
<accession>A0A0N0NL46</accession>
<dbReference type="AlphaFoldDB" id="A0A0N0NL46"/>
<dbReference type="GO" id="GO:0016567">
    <property type="term" value="P:protein ubiquitination"/>
    <property type="evidence" value="ECO:0007669"/>
    <property type="project" value="UniProtKB-UniPathway"/>
</dbReference>
<feature type="compositionally biased region" description="Basic and acidic residues" evidence="1">
    <location>
        <begin position="598"/>
        <end position="615"/>
    </location>
</feature>
<evidence type="ECO:0000256" key="1">
    <source>
        <dbReference type="SAM" id="MobiDB-lite"/>
    </source>
</evidence>
<dbReference type="GeneID" id="28738036"/>
<dbReference type="OrthoDB" id="2587563at2759"/>
<feature type="compositionally biased region" description="Basic and acidic residues" evidence="1">
    <location>
        <begin position="14"/>
        <end position="23"/>
    </location>
</feature>
<dbReference type="STRING" id="1664694.A0A0N0NL46"/>
<dbReference type="Proteomes" id="UP000038010">
    <property type="component" value="Unassembled WGS sequence"/>
</dbReference>
<comment type="caution">
    <text evidence="2">The sequence shown here is derived from an EMBL/GenBank/DDBJ whole genome shotgun (WGS) entry which is preliminary data.</text>
</comment>
<sequence length="678" mass="74584">MTVRGIGPSGLHLKHADNKKDGDVGPQMIRLNLLHKKTEELLQQLRDGKKVTFQTGKQPAVHYGKDKLVLDTPSETFPADMYTRADGAEKNLYFSGKFSLHLEMVHAQEATAKVDAALANLQNSLSSIKESRNETTMLAIKPSRNGQLKPMQARKDQLLGSSLSRPSSPFLGALNAGPTSVPQLGSSSTKDKVRREAMKIPVIHLLASKPMSPTTLAEKIRAPLQECEGLLNKIARDSASAPGKKELKDKGYRELDVWRFPYAQQSDRDAAVEHAIHALDRMRVDRTDNLWQMLLKPEDRGKGRCLSRLNFDRPAVPPKAVESGVAKNEFSDAEANPRAKKTATSGKPSEKKTSLKEPAVKSRAVSPAPVKKRDVAPKSTAPESKFKSAERIEDSDEEAGPIVVMPKKAPTKVKDHLSVTKPSPSHSRQASPAPKKPIHKPSTSSSSSDNSDNSEKKSSLKPPAKEGDSLTRSKSPRPRHGSSPQKPSPLGSSPPANSTDFDSSSSTTTKGTSQSSVPSSPDSDMPLSKQVQNQKYSPVVRGREAPQAGATKRKHTDTAEAPPAKRHQVNGVHTPKITHATTNKPSFERSHQIQRTMSESERSSSPEKPDKLRDELVLKGKRFNAYYKKYRDLHDRLAGIPPKDRDAKDTDNLWIMHRRLEDMKTEIWSGWEGMENGT</sequence>
<feature type="compositionally biased region" description="Basic and acidic residues" evidence="1">
    <location>
        <begin position="453"/>
        <end position="471"/>
    </location>
</feature>
<keyword evidence="3" id="KW-1185">Reference proteome</keyword>
<name>A0A0N0NL46_9EURO</name>
<feature type="compositionally biased region" description="Basic and acidic residues" evidence="1">
    <location>
        <begin position="348"/>
        <end position="360"/>
    </location>
</feature>
<dbReference type="UniPathway" id="UPA00143"/>
<feature type="compositionally biased region" description="Polar residues" evidence="1">
    <location>
        <begin position="420"/>
        <end position="430"/>
    </location>
</feature>
<feature type="region of interest" description="Disordered" evidence="1">
    <location>
        <begin position="169"/>
        <end position="192"/>
    </location>
</feature>
<feature type="compositionally biased region" description="Polar residues" evidence="1">
    <location>
        <begin position="482"/>
        <end position="497"/>
    </location>
</feature>
<organism evidence="2 3">
    <name type="scientific">Cyphellophora attinorum</name>
    <dbReference type="NCBI Taxonomy" id="1664694"/>
    <lineage>
        <taxon>Eukaryota</taxon>
        <taxon>Fungi</taxon>
        <taxon>Dikarya</taxon>
        <taxon>Ascomycota</taxon>
        <taxon>Pezizomycotina</taxon>
        <taxon>Eurotiomycetes</taxon>
        <taxon>Chaetothyriomycetidae</taxon>
        <taxon>Chaetothyriales</taxon>
        <taxon>Cyphellophoraceae</taxon>
        <taxon>Cyphellophora</taxon>
    </lineage>
</organism>
<reference evidence="2 3" key="1">
    <citation type="submission" date="2015-06" db="EMBL/GenBank/DDBJ databases">
        <title>Draft genome of the ant-associated black yeast Phialophora attae CBS 131958.</title>
        <authorList>
            <person name="Moreno L.F."/>
            <person name="Stielow B.J."/>
            <person name="de Hoog S."/>
            <person name="Vicente V.A."/>
            <person name="Weiss V.A."/>
            <person name="de Vries M."/>
            <person name="Cruz L.M."/>
            <person name="Souza E.M."/>
        </authorList>
    </citation>
    <scope>NUCLEOTIDE SEQUENCE [LARGE SCALE GENOMIC DNA]</scope>
    <source>
        <strain evidence="2 3">CBS 131958</strain>
    </source>
</reference>
<feature type="compositionally biased region" description="Polar residues" evidence="1">
    <location>
        <begin position="177"/>
        <end position="188"/>
    </location>
</feature>
<feature type="region of interest" description="Disordered" evidence="1">
    <location>
        <begin position="1"/>
        <end position="24"/>
    </location>
</feature>
<feature type="region of interest" description="Disordered" evidence="1">
    <location>
        <begin position="314"/>
        <end position="615"/>
    </location>
</feature>
<dbReference type="EMBL" id="LFJN01000017">
    <property type="protein sequence ID" value="KPI38758.1"/>
    <property type="molecule type" value="Genomic_DNA"/>
</dbReference>
<proteinExistence type="predicted"/>
<gene>
    <name evidence="2" type="ORF">AB675_5907</name>
</gene>